<reference evidence="1 2" key="1">
    <citation type="submission" date="2022-12" db="EMBL/GenBank/DDBJ databases">
        <title>Genomic features and morphological characterization of a novel Knufia sp. strain isolated from spacecraft assembly facility.</title>
        <authorList>
            <person name="Teixeira M."/>
            <person name="Chander A.M."/>
            <person name="Stajich J.E."/>
            <person name="Venkateswaran K."/>
        </authorList>
    </citation>
    <scope>NUCLEOTIDE SEQUENCE [LARGE SCALE GENOMIC DNA]</scope>
    <source>
        <strain evidence="1 2">FJI-L2-BK-P2</strain>
    </source>
</reference>
<comment type="caution">
    <text evidence="1">The sequence shown here is derived from an EMBL/GenBank/DDBJ whole genome shotgun (WGS) entry which is preliminary data.</text>
</comment>
<accession>A0AAN8EQV4</accession>
<evidence type="ECO:0000313" key="1">
    <source>
        <dbReference type="EMBL" id="KAK5954000.1"/>
    </source>
</evidence>
<sequence length="299" mass="33967">MTDVFRFLDLPAELQVKTVKYYFGTFDIVLNQHPFRAAGGHLMSHNIKTASGRAQDTCLLWTSPDLREMSKQIFDKAFTGLLDFRQGQCCTYAPVDLYPELLSSLPKAKVKKIVLGHTHCYHACFAANPERCVKTIFIDQFPNIEEIETYYTRSDDFDPDPLFPRAALDAAKAGVIHEYYAMQSVREYIEQHVQQGTKSWVPQFRRLVVNKSTSAKFSLTFAYLSGCHMPALTVEPCEIVLKLEVVDITKASFGNSPYWEQPQDISAIQITSVDIFPQGTFRERCDLCPGGVPQEVDYH</sequence>
<proteinExistence type="predicted"/>
<name>A0AAN8EQV4_9EURO</name>
<keyword evidence="2" id="KW-1185">Reference proteome</keyword>
<dbReference type="AlphaFoldDB" id="A0AAN8EQV4"/>
<protein>
    <submittedName>
        <fullName evidence="1">Uncharacterized protein</fullName>
    </submittedName>
</protein>
<dbReference type="EMBL" id="JAKLMC020000010">
    <property type="protein sequence ID" value="KAK5954000.1"/>
    <property type="molecule type" value="Genomic_DNA"/>
</dbReference>
<organism evidence="1 2">
    <name type="scientific">Knufia fluminis</name>
    <dbReference type="NCBI Taxonomy" id="191047"/>
    <lineage>
        <taxon>Eukaryota</taxon>
        <taxon>Fungi</taxon>
        <taxon>Dikarya</taxon>
        <taxon>Ascomycota</taxon>
        <taxon>Pezizomycotina</taxon>
        <taxon>Eurotiomycetes</taxon>
        <taxon>Chaetothyriomycetidae</taxon>
        <taxon>Chaetothyriales</taxon>
        <taxon>Trichomeriaceae</taxon>
        <taxon>Knufia</taxon>
    </lineage>
</organism>
<evidence type="ECO:0000313" key="2">
    <source>
        <dbReference type="Proteomes" id="UP001316803"/>
    </source>
</evidence>
<dbReference type="Proteomes" id="UP001316803">
    <property type="component" value="Unassembled WGS sequence"/>
</dbReference>
<gene>
    <name evidence="1" type="ORF">OHC33_005272</name>
</gene>